<dbReference type="EMBL" id="JWZX01000620">
    <property type="protein sequence ID" value="KOO36147.1"/>
    <property type="molecule type" value="Genomic_DNA"/>
</dbReference>
<name>A0A0M0KC37_9EUKA</name>
<gene>
    <name evidence="1" type="ORF">Ctob_009554</name>
</gene>
<dbReference type="Proteomes" id="UP000037460">
    <property type="component" value="Unassembled WGS sequence"/>
</dbReference>
<comment type="caution">
    <text evidence="1">The sequence shown here is derived from an EMBL/GenBank/DDBJ whole genome shotgun (WGS) entry which is preliminary data.</text>
</comment>
<sequence>MEGIEASTFGSPWDGVAAAPVPFTSWGDATTTAMDCDGTQLAASEPVEEPWERYMDERLSQEYSYIMRETERAALATAALPAPAPVVLACMHNQMMVDRMGGSFGKRQQCAADLELSAKRHRG</sequence>
<evidence type="ECO:0000313" key="2">
    <source>
        <dbReference type="Proteomes" id="UP000037460"/>
    </source>
</evidence>
<protein>
    <submittedName>
        <fullName evidence="1">Uncharacterized protein</fullName>
    </submittedName>
</protein>
<organism evidence="1 2">
    <name type="scientific">Chrysochromulina tobinii</name>
    <dbReference type="NCBI Taxonomy" id="1460289"/>
    <lineage>
        <taxon>Eukaryota</taxon>
        <taxon>Haptista</taxon>
        <taxon>Haptophyta</taxon>
        <taxon>Prymnesiophyceae</taxon>
        <taxon>Prymnesiales</taxon>
        <taxon>Chrysochromulinaceae</taxon>
        <taxon>Chrysochromulina</taxon>
    </lineage>
</organism>
<keyword evidence="2" id="KW-1185">Reference proteome</keyword>
<accession>A0A0M0KC37</accession>
<proteinExistence type="predicted"/>
<reference evidence="2" key="1">
    <citation type="journal article" date="2015" name="PLoS Genet.">
        <title>Genome Sequence and Transcriptome Analyses of Chrysochromulina tobin: Metabolic Tools for Enhanced Algal Fitness in the Prominent Order Prymnesiales (Haptophyceae).</title>
        <authorList>
            <person name="Hovde B.T."/>
            <person name="Deodato C.R."/>
            <person name="Hunsperger H.M."/>
            <person name="Ryken S.A."/>
            <person name="Yost W."/>
            <person name="Jha R.K."/>
            <person name="Patterson J."/>
            <person name="Monnat R.J. Jr."/>
            <person name="Barlow S.B."/>
            <person name="Starkenburg S.R."/>
            <person name="Cattolico R.A."/>
        </authorList>
    </citation>
    <scope>NUCLEOTIDE SEQUENCE</scope>
    <source>
        <strain evidence="2">CCMP291</strain>
    </source>
</reference>
<dbReference type="AlphaFoldDB" id="A0A0M0KC37"/>
<evidence type="ECO:0000313" key="1">
    <source>
        <dbReference type="EMBL" id="KOO36147.1"/>
    </source>
</evidence>